<feature type="domain" description="NACHT" evidence="1">
    <location>
        <begin position="214"/>
        <end position="353"/>
    </location>
</feature>
<dbReference type="EMBL" id="RDDM01000238">
    <property type="protein sequence ID" value="RLY54953.1"/>
    <property type="molecule type" value="Genomic_DNA"/>
</dbReference>
<dbReference type="Pfam" id="PF22728">
    <property type="entry name" value="NCH1"/>
    <property type="match status" value="1"/>
</dbReference>
<dbReference type="Pfam" id="PF05729">
    <property type="entry name" value="NACHT"/>
    <property type="match status" value="1"/>
</dbReference>
<sequence length="752" mass="87488">MKPEYLRKIESLQREVDDFHPVLRALLPRLPTVTHVEYKQGPSEKGADFVIIKRDEALDEEIYIGVICKVGKIIQSNSEVERQIEECQLYPRFISSGSKNIHLNEIWVVTNSSISNNAQEKIYLKFKSTNIKFIEGEKICSLISKYYPEFWDFESINYEQYLTDTLQTISDTPESSFFGSVGINNLIDRYVSKEDHKKRRHRPLKLYSVVRAERFIFLEGTVGSGKSTLLKQLIKKIKEEYSYEKDYILPVFCQYKDVLEKKLNIENIIQSVLSKYKIQHDGNILLIVDSVDEVKESLEERQNNFRDIVEKVSRSDKVRLLVASRIMDSLQDYEVIDQMFARYSIIPLSTGQIIDFVDKICNDIKITNKLKNGIEKTPLFKFIPRTPVSAILLARILSDEIKELPSTMTELYSKYSEIVLGRWDTSKGLLSQTEYDVISNILVEIAMFMMDNSLNCISISEVQDMFLNYLAKRNLNVDEDKLFKRLIYRSEVTTVNVRTNTFSFLHRSFMEYFYAEGLRKRGLIDINDNIYDIYWANSYFFYFGLLRDNEYLIDKINELKPSNDKTRFLRLFYNGSFYLASYLTPYKKIARGVLLSYIDAGKLYVDILHGNTDIPLKEFSPVALLCIFTKCLSNNYAYDFFKSALEDLSVQIEQYEEIGEHIDYARFFIASTLNELGDKSAFDSLVEKNKLGVLINLGITHVTDDSGLLSTTVDKYLKKFNKKVRSNHDMSNYISKLYEESTGSLRTNLQIQ</sequence>
<dbReference type="RefSeq" id="WP_001702659.1">
    <property type="nucleotide sequence ID" value="NZ_CAJSHS010000050.1"/>
</dbReference>
<feature type="domain" description="NACHT C-terminal Helical" evidence="2">
    <location>
        <begin position="576"/>
        <end position="741"/>
    </location>
</feature>
<dbReference type="InterPro" id="IPR027417">
    <property type="entry name" value="P-loop_NTPase"/>
</dbReference>
<evidence type="ECO:0000259" key="2">
    <source>
        <dbReference type="Pfam" id="PF22728"/>
    </source>
</evidence>
<evidence type="ECO:0000313" key="4">
    <source>
        <dbReference type="Proteomes" id="UP000281340"/>
    </source>
</evidence>
<dbReference type="AlphaFoldDB" id="A0A2G4AF28"/>
<dbReference type="InterPro" id="IPR054735">
    <property type="entry name" value="NCH1"/>
</dbReference>
<evidence type="ECO:0000313" key="3">
    <source>
        <dbReference type="EMBL" id="RLY54953.1"/>
    </source>
</evidence>
<organism evidence="3 4">
    <name type="scientific">Escherichia coli</name>
    <dbReference type="NCBI Taxonomy" id="562"/>
    <lineage>
        <taxon>Bacteria</taxon>
        <taxon>Pseudomonadati</taxon>
        <taxon>Pseudomonadota</taxon>
        <taxon>Gammaproteobacteria</taxon>
        <taxon>Enterobacterales</taxon>
        <taxon>Enterobacteriaceae</taxon>
        <taxon>Escherichia</taxon>
    </lineage>
</organism>
<proteinExistence type="predicted"/>
<protein>
    <submittedName>
        <fullName evidence="3">NACHT domain-containing protein</fullName>
    </submittedName>
</protein>
<comment type="caution">
    <text evidence="3">The sequence shown here is derived from an EMBL/GenBank/DDBJ whole genome shotgun (WGS) entry which is preliminary data.</text>
</comment>
<dbReference type="PANTHER" id="PTHR46844:SF1">
    <property type="entry name" value="SLR5058 PROTEIN"/>
    <property type="match status" value="1"/>
</dbReference>
<dbReference type="PANTHER" id="PTHR46844">
    <property type="entry name" value="SLR5058 PROTEIN"/>
    <property type="match status" value="1"/>
</dbReference>
<dbReference type="InterPro" id="IPR007111">
    <property type="entry name" value="NACHT_NTPase"/>
</dbReference>
<dbReference type="SUPFAM" id="SSF52540">
    <property type="entry name" value="P-loop containing nucleoside triphosphate hydrolases"/>
    <property type="match status" value="1"/>
</dbReference>
<evidence type="ECO:0000259" key="1">
    <source>
        <dbReference type="Pfam" id="PF05729"/>
    </source>
</evidence>
<name>A0A2G4AF28_ECOLX</name>
<dbReference type="Proteomes" id="UP000281340">
    <property type="component" value="Unassembled WGS sequence"/>
</dbReference>
<reference evidence="3 4" key="1">
    <citation type="submission" date="2018-10" db="EMBL/GenBank/DDBJ databases">
        <title>Comparison of Escherichia coli isolates recovered from retail chicken and from chicken fecal samples by antimicrobial susceptibility test and whole genome sequencing.</title>
        <authorList>
            <person name="Tang B."/>
            <person name="Ma Y."/>
            <person name="He X."/>
            <person name="Cao L."/>
            <person name="Xia X."/>
            <person name="Yang H."/>
        </authorList>
    </citation>
    <scope>NUCLEOTIDE SEQUENCE [LARGE SCALE GENOMIC DNA]</scope>
    <source>
        <strain evidence="3 4">CMJH98b</strain>
    </source>
</reference>
<accession>A0A2G4AF28</accession>
<gene>
    <name evidence="3" type="ORF">EAI46_21830</name>
</gene>
<dbReference type="Gene3D" id="3.40.50.300">
    <property type="entry name" value="P-loop containing nucleotide triphosphate hydrolases"/>
    <property type="match status" value="1"/>
</dbReference>